<dbReference type="InterPro" id="IPR052347">
    <property type="entry name" value="Isochorismatase_Nicotinamidase"/>
</dbReference>
<protein>
    <recommendedName>
        <fullName evidence="6">nicotinamidase</fullName>
        <ecNumber evidence="6">3.5.1.19</ecNumber>
    </recommendedName>
    <alternativeName>
        <fullName evidence="7">Nicotinamide deamidase</fullName>
    </alternativeName>
</protein>
<keyword evidence="2" id="KW-0662">Pyridine nucleotide biosynthesis</keyword>
<evidence type="ECO:0000313" key="12">
    <source>
        <dbReference type="Proteomes" id="UP000297914"/>
    </source>
</evidence>
<dbReference type="InterPro" id="IPR000868">
    <property type="entry name" value="Isochorismatase-like_dom"/>
</dbReference>
<evidence type="ECO:0000259" key="8">
    <source>
        <dbReference type="Pfam" id="PF00857"/>
    </source>
</evidence>
<sequence length="211" mass="22294">MGTIASLDIDAQKGFTPLCPNELPVAGGDDIVAALNAQAALATLRVGSKDAHPANAAWVVSEPAAMLQPLTLPNADLTWPAHCVPGTLGFELLDGLPAPIDYDFFVWKGVEPDLHPYGACYHDLAERRSTGLVEFLQARGVSTVLVGGLATDYCVKTSVLQLLRAGFRVIVHLDACRGIAPETIAQARAQMIEAGAELAQTLADVQRLLDA</sequence>
<dbReference type="GO" id="GO:0019363">
    <property type="term" value="P:pyridine nucleotide biosynthetic process"/>
    <property type="evidence" value="ECO:0007669"/>
    <property type="project" value="UniProtKB-KW"/>
</dbReference>
<evidence type="ECO:0000256" key="7">
    <source>
        <dbReference type="ARBA" id="ARBA00043224"/>
    </source>
</evidence>
<accession>A0A5F0KGP5</accession>
<feature type="domain" description="Isochorismatase-like" evidence="8">
    <location>
        <begin position="9"/>
        <end position="200"/>
    </location>
</feature>
<dbReference type="Pfam" id="PF00857">
    <property type="entry name" value="Isochorismatase"/>
    <property type="match status" value="1"/>
</dbReference>
<dbReference type="InterPro" id="IPR036380">
    <property type="entry name" value="Isochorismatase-like_sf"/>
</dbReference>
<dbReference type="OrthoDB" id="9791276at2"/>
<comment type="similarity">
    <text evidence="1">Belongs to the isochorismatase family.</text>
</comment>
<proteinExistence type="inferred from homology"/>
<keyword evidence="4" id="KW-0378">Hydrolase</keyword>
<dbReference type="EMBL" id="QORL01000001">
    <property type="protein sequence ID" value="TFF81232.1"/>
    <property type="molecule type" value="Genomic_DNA"/>
</dbReference>
<dbReference type="EMBL" id="QORK01000001">
    <property type="protein sequence ID" value="TFF83487.1"/>
    <property type="molecule type" value="Genomic_DNA"/>
</dbReference>
<evidence type="ECO:0000256" key="3">
    <source>
        <dbReference type="ARBA" id="ARBA00022723"/>
    </source>
</evidence>
<reference evidence="10 12" key="1">
    <citation type="submission" date="2018-06" db="EMBL/GenBank/DDBJ databases">
        <title>Occurrence of a novel blaKPC-2- and qnrS2- harbouring IncP6 plasmid from Aeromonas taiwanensis isolates recovered from the river sediments.</title>
        <authorList>
            <person name="Zheng B."/>
            <person name="Yu X."/>
            <person name="Xiao Y."/>
        </authorList>
    </citation>
    <scope>NUCLEOTIDE SEQUENCE [LARGE SCALE GENOMIC DNA]</scope>
    <source>
        <strain evidence="9 11">1713</strain>
        <strain evidence="10 12">198</strain>
    </source>
</reference>
<evidence type="ECO:0000313" key="11">
    <source>
        <dbReference type="Proteomes" id="UP000297720"/>
    </source>
</evidence>
<name>A0A5F0KGP5_9GAMM</name>
<dbReference type="Proteomes" id="UP000297720">
    <property type="component" value="Unassembled WGS sequence"/>
</dbReference>
<comment type="pathway">
    <text evidence="5">Cofactor biosynthesis; nicotinate biosynthesis; nicotinate from nicotinamide: step 1/1.</text>
</comment>
<dbReference type="SUPFAM" id="SSF52499">
    <property type="entry name" value="Isochorismatase-like hydrolases"/>
    <property type="match status" value="1"/>
</dbReference>
<evidence type="ECO:0000256" key="4">
    <source>
        <dbReference type="ARBA" id="ARBA00022801"/>
    </source>
</evidence>
<dbReference type="PANTHER" id="PTHR11080:SF2">
    <property type="entry name" value="LD05707P"/>
    <property type="match status" value="1"/>
</dbReference>
<evidence type="ECO:0000256" key="1">
    <source>
        <dbReference type="ARBA" id="ARBA00006336"/>
    </source>
</evidence>
<dbReference type="GO" id="GO:0008936">
    <property type="term" value="F:nicotinamidase activity"/>
    <property type="evidence" value="ECO:0007669"/>
    <property type="project" value="UniProtKB-EC"/>
</dbReference>
<organism evidence="10 12">
    <name type="scientific">Aeromonas taiwanensis</name>
    <dbReference type="NCBI Taxonomy" id="633417"/>
    <lineage>
        <taxon>Bacteria</taxon>
        <taxon>Pseudomonadati</taxon>
        <taxon>Pseudomonadota</taxon>
        <taxon>Gammaproteobacteria</taxon>
        <taxon>Aeromonadales</taxon>
        <taxon>Aeromonadaceae</taxon>
        <taxon>Aeromonas</taxon>
    </lineage>
</organism>
<comment type="caution">
    <text evidence="10">The sequence shown here is derived from an EMBL/GenBank/DDBJ whole genome shotgun (WGS) entry which is preliminary data.</text>
</comment>
<dbReference type="AlphaFoldDB" id="A0A5F0KGP5"/>
<evidence type="ECO:0000313" key="9">
    <source>
        <dbReference type="EMBL" id="TFF81232.1"/>
    </source>
</evidence>
<gene>
    <name evidence="9" type="ORF">DRM93_00190</name>
    <name evidence="10" type="ORF">DRM94_00190</name>
</gene>
<evidence type="ECO:0000256" key="6">
    <source>
        <dbReference type="ARBA" id="ARBA00039017"/>
    </source>
</evidence>
<evidence type="ECO:0000256" key="2">
    <source>
        <dbReference type="ARBA" id="ARBA00022642"/>
    </source>
</evidence>
<keyword evidence="11" id="KW-1185">Reference proteome</keyword>
<dbReference type="Gene3D" id="3.40.50.850">
    <property type="entry name" value="Isochorismatase-like"/>
    <property type="match status" value="1"/>
</dbReference>
<keyword evidence="3" id="KW-0479">Metal-binding</keyword>
<dbReference type="PANTHER" id="PTHR11080">
    <property type="entry name" value="PYRAZINAMIDASE/NICOTINAMIDASE"/>
    <property type="match status" value="1"/>
</dbReference>
<dbReference type="CDD" id="cd01011">
    <property type="entry name" value="nicotinamidase"/>
    <property type="match status" value="1"/>
</dbReference>
<evidence type="ECO:0000256" key="5">
    <source>
        <dbReference type="ARBA" id="ARBA00037900"/>
    </source>
</evidence>
<dbReference type="Proteomes" id="UP000297914">
    <property type="component" value="Unassembled WGS sequence"/>
</dbReference>
<dbReference type="EC" id="3.5.1.19" evidence="6"/>
<dbReference type="GO" id="GO:0046872">
    <property type="term" value="F:metal ion binding"/>
    <property type="evidence" value="ECO:0007669"/>
    <property type="project" value="UniProtKB-KW"/>
</dbReference>
<dbReference type="RefSeq" id="WP_134694219.1">
    <property type="nucleotide sequence ID" value="NZ_QORJ01000001.1"/>
</dbReference>
<evidence type="ECO:0000313" key="10">
    <source>
        <dbReference type="EMBL" id="TFF83487.1"/>
    </source>
</evidence>